<dbReference type="OrthoDB" id="3183574at2759"/>
<evidence type="ECO:0000256" key="1">
    <source>
        <dbReference type="SAM" id="MobiDB-lite"/>
    </source>
</evidence>
<gene>
    <name evidence="2" type="ORF">GALMADRAFT_149215</name>
</gene>
<reference evidence="3" key="1">
    <citation type="journal article" date="2014" name="Proc. Natl. Acad. Sci. U.S.A.">
        <title>Extensive sampling of basidiomycete genomes demonstrates inadequacy of the white-rot/brown-rot paradigm for wood decay fungi.</title>
        <authorList>
            <person name="Riley R."/>
            <person name="Salamov A.A."/>
            <person name="Brown D.W."/>
            <person name="Nagy L.G."/>
            <person name="Floudas D."/>
            <person name="Held B.W."/>
            <person name="Levasseur A."/>
            <person name="Lombard V."/>
            <person name="Morin E."/>
            <person name="Otillar R."/>
            <person name="Lindquist E.A."/>
            <person name="Sun H."/>
            <person name="LaButti K.M."/>
            <person name="Schmutz J."/>
            <person name="Jabbour D."/>
            <person name="Luo H."/>
            <person name="Baker S.E."/>
            <person name="Pisabarro A.G."/>
            <person name="Walton J.D."/>
            <person name="Blanchette R.A."/>
            <person name="Henrissat B."/>
            <person name="Martin F."/>
            <person name="Cullen D."/>
            <person name="Hibbett D.S."/>
            <person name="Grigoriev I.V."/>
        </authorList>
    </citation>
    <scope>NUCLEOTIDE SEQUENCE [LARGE SCALE GENOMIC DNA]</scope>
    <source>
        <strain evidence="3">CBS 339.88</strain>
    </source>
</reference>
<evidence type="ECO:0000313" key="2">
    <source>
        <dbReference type="EMBL" id="KDR64872.1"/>
    </source>
</evidence>
<feature type="region of interest" description="Disordered" evidence="1">
    <location>
        <begin position="1"/>
        <end position="27"/>
    </location>
</feature>
<accession>A0A067S4S5</accession>
<keyword evidence="3" id="KW-1185">Reference proteome</keyword>
<evidence type="ECO:0000313" key="3">
    <source>
        <dbReference type="Proteomes" id="UP000027222"/>
    </source>
</evidence>
<organism evidence="2 3">
    <name type="scientific">Galerina marginata (strain CBS 339.88)</name>
    <dbReference type="NCBI Taxonomy" id="685588"/>
    <lineage>
        <taxon>Eukaryota</taxon>
        <taxon>Fungi</taxon>
        <taxon>Dikarya</taxon>
        <taxon>Basidiomycota</taxon>
        <taxon>Agaricomycotina</taxon>
        <taxon>Agaricomycetes</taxon>
        <taxon>Agaricomycetidae</taxon>
        <taxon>Agaricales</taxon>
        <taxon>Agaricineae</taxon>
        <taxon>Strophariaceae</taxon>
        <taxon>Galerina</taxon>
    </lineage>
</organism>
<name>A0A067S4S5_GALM3</name>
<protein>
    <submittedName>
        <fullName evidence="2">Uncharacterized protein</fullName>
    </submittedName>
</protein>
<dbReference type="HOGENOM" id="CLU_043055_0_0_1"/>
<dbReference type="Proteomes" id="UP000027222">
    <property type="component" value="Unassembled WGS sequence"/>
</dbReference>
<feature type="region of interest" description="Disordered" evidence="1">
    <location>
        <begin position="43"/>
        <end position="64"/>
    </location>
</feature>
<proteinExistence type="predicted"/>
<dbReference type="EMBL" id="KL142711">
    <property type="protein sequence ID" value="KDR64872.1"/>
    <property type="molecule type" value="Genomic_DNA"/>
</dbReference>
<sequence length="437" mass="49413">MGKSQRKKQASYDVPYRRRSARLQKDSQVNIQDNISISIKSDVKERNKTVDEAPSTNSSHHTQIEDETLKQYIINNTEAGQYNREALRLLWKGNIQTIINRSLDSDEEARRHALCVVRQVASCLNLDLGATIPVPVGKNRALAKPSYQEVQKSSPLLSEDLAFKSKELWNKWGTTKSLVDLLDLAEEDETNEKNVQAFVQILAKSVGILTCNIINEVTYAVQASAISSLPISIQAKIFDHFSVVDHQSFAETSKSHFLSMNQYHCNMLADMLANFGFRFELFMSALQDCKALVTGSFALQPLLPNNQRFFTNNIDIVMSSQHLHLFQTKVLTGYKHCIPTTKFHTYNPLITDRIIFEPQNIKASVCILLVKDGHSSLESIFYQPTTSMMNAITSSETDCLLEDAKPIKSLPTYTTSILKEDFWQHLICMTLKLAKAQ</sequence>
<dbReference type="AlphaFoldDB" id="A0A067S4S5"/>